<dbReference type="Pfam" id="PF13401">
    <property type="entry name" value="AAA_22"/>
    <property type="match status" value="1"/>
</dbReference>
<dbReference type="SUPFAM" id="SSF110997">
    <property type="entry name" value="Sporulation related repeat"/>
    <property type="match status" value="1"/>
</dbReference>
<evidence type="ECO:0000313" key="5">
    <source>
        <dbReference type="Proteomes" id="UP000033434"/>
    </source>
</evidence>
<evidence type="ECO:0000256" key="2">
    <source>
        <dbReference type="SAM" id="Phobius"/>
    </source>
</evidence>
<organism evidence="4 5">
    <name type="scientific">Pseudoalteromonas luteoviolacea S4054</name>
    <dbReference type="NCBI Taxonomy" id="1129367"/>
    <lineage>
        <taxon>Bacteria</taxon>
        <taxon>Pseudomonadati</taxon>
        <taxon>Pseudomonadota</taxon>
        <taxon>Gammaproteobacteria</taxon>
        <taxon>Alteromonadales</taxon>
        <taxon>Pseudoalteromonadaceae</taxon>
        <taxon>Pseudoalteromonas</taxon>
    </lineage>
</organism>
<dbReference type="InterPro" id="IPR049945">
    <property type="entry name" value="AAA_22"/>
</dbReference>
<sequence length="487" mass="54363">MQSQILPSRAALVDRIAMQFEYGQSLICLVGNSGLGKSYLAESFITDKYSDFSKAFIQLSAHSKDVDVVRQLMEHTFRAPLVDQKLSLTENFFVLNSEQPAGPCLWVLDGARHLSDELITELQNLVVRAPNTLYVLVTAQAPNMLPNALDIHLEPLSLFESKQLMRMFFPELPSDDDPIFSTFVSEAHGNPSVLLDWQQDDQQLDLRANMPSKGKQKHFFIVAFSLILSLCLIAALYNKQLLDLLQTKRAVSEQTAVVVTEPTVFEAQQVLEAQSTQVESTPSFTSSHLSEDDTEEKNTEEVSAILGALLSEPLVTETEKSHNVETAKPTAPNGITSPQVISKPELSDMPIVETVSNESNALQEGLQLDQRPDSEPDREKLTREAAALSVNDNSWFLLRADTEWSIQLLAVTDQKVAVDFIQQHALDNVKVAQVIRSGRTWWFVTLAPFAQLDDAKAARSKLSRDLLAAKPFFKRISQIKQQIQQSQ</sequence>
<dbReference type="GO" id="GO:0016887">
    <property type="term" value="F:ATP hydrolysis activity"/>
    <property type="evidence" value="ECO:0007669"/>
    <property type="project" value="InterPro"/>
</dbReference>
<dbReference type="InterPro" id="IPR036680">
    <property type="entry name" value="SPOR-like_sf"/>
</dbReference>
<dbReference type="Gene3D" id="3.40.50.300">
    <property type="entry name" value="P-loop containing nucleotide triphosphate hydrolases"/>
    <property type="match status" value="1"/>
</dbReference>
<dbReference type="PATRIC" id="fig|1129367.4.peg.5087"/>
<comment type="caution">
    <text evidence="4">The sequence shown here is derived from an EMBL/GenBank/DDBJ whole genome shotgun (WGS) entry which is preliminary data.</text>
</comment>
<dbReference type="Gene3D" id="3.30.70.1070">
    <property type="entry name" value="Sporulation related repeat"/>
    <property type="match status" value="1"/>
</dbReference>
<keyword evidence="2" id="KW-0812">Transmembrane</keyword>
<keyword evidence="2" id="KW-1133">Transmembrane helix</keyword>
<evidence type="ECO:0000259" key="3">
    <source>
        <dbReference type="PROSITE" id="PS51724"/>
    </source>
</evidence>
<dbReference type="GO" id="GO:0042834">
    <property type="term" value="F:peptidoglycan binding"/>
    <property type="evidence" value="ECO:0007669"/>
    <property type="project" value="InterPro"/>
</dbReference>
<dbReference type="Pfam" id="PF05036">
    <property type="entry name" value="SPOR"/>
    <property type="match status" value="1"/>
</dbReference>
<feature type="domain" description="SPOR" evidence="3">
    <location>
        <begin position="398"/>
        <end position="476"/>
    </location>
</feature>
<dbReference type="RefSeq" id="WP_046358378.1">
    <property type="nucleotide sequence ID" value="NZ_AUXW01000198.1"/>
</dbReference>
<dbReference type="Proteomes" id="UP000033434">
    <property type="component" value="Unassembled WGS sequence"/>
</dbReference>
<proteinExistence type="predicted"/>
<evidence type="ECO:0000313" key="4">
    <source>
        <dbReference type="EMBL" id="KKE81061.1"/>
    </source>
</evidence>
<keyword evidence="2" id="KW-0472">Membrane</keyword>
<reference evidence="4 5" key="1">
    <citation type="journal article" date="2015" name="BMC Genomics">
        <title>Genome mining reveals unlocked bioactive potential of marine Gram-negative bacteria.</title>
        <authorList>
            <person name="Machado H."/>
            <person name="Sonnenschein E.C."/>
            <person name="Melchiorsen J."/>
            <person name="Gram L."/>
        </authorList>
    </citation>
    <scope>NUCLEOTIDE SEQUENCE [LARGE SCALE GENOMIC DNA]</scope>
    <source>
        <strain evidence="4 5">S4054</strain>
    </source>
</reference>
<protein>
    <recommendedName>
        <fullName evidence="3">SPOR domain-containing protein</fullName>
    </recommendedName>
</protein>
<feature type="transmembrane region" description="Helical" evidence="2">
    <location>
        <begin position="219"/>
        <end position="237"/>
    </location>
</feature>
<feature type="region of interest" description="Disordered" evidence="1">
    <location>
        <begin position="317"/>
        <end position="342"/>
    </location>
</feature>
<dbReference type="SUPFAM" id="SSF52540">
    <property type="entry name" value="P-loop containing nucleoside triphosphate hydrolases"/>
    <property type="match status" value="1"/>
</dbReference>
<evidence type="ECO:0000256" key="1">
    <source>
        <dbReference type="SAM" id="MobiDB-lite"/>
    </source>
</evidence>
<dbReference type="PROSITE" id="PS51724">
    <property type="entry name" value="SPOR"/>
    <property type="match status" value="1"/>
</dbReference>
<name>A0A0F6A5D7_9GAMM</name>
<dbReference type="InterPro" id="IPR027417">
    <property type="entry name" value="P-loop_NTPase"/>
</dbReference>
<dbReference type="AlphaFoldDB" id="A0A0F6A5D7"/>
<dbReference type="InterPro" id="IPR007730">
    <property type="entry name" value="SPOR-like_dom"/>
</dbReference>
<gene>
    <name evidence="4" type="ORF">N479_03380</name>
</gene>
<accession>A0A0F6A5D7</accession>
<feature type="compositionally biased region" description="Polar residues" evidence="1">
    <location>
        <begin position="276"/>
        <end position="288"/>
    </location>
</feature>
<feature type="region of interest" description="Disordered" evidence="1">
    <location>
        <begin position="357"/>
        <end position="376"/>
    </location>
</feature>
<dbReference type="EMBL" id="AUXW01000198">
    <property type="protein sequence ID" value="KKE81061.1"/>
    <property type="molecule type" value="Genomic_DNA"/>
</dbReference>
<feature type="region of interest" description="Disordered" evidence="1">
    <location>
        <begin position="276"/>
        <end position="300"/>
    </location>
</feature>